<feature type="transmembrane region" description="Helical" evidence="1">
    <location>
        <begin position="272"/>
        <end position="290"/>
    </location>
</feature>
<feature type="transmembrane region" description="Helical" evidence="1">
    <location>
        <begin position="37"/>
        <end position="58"/>
    </location>
</feature>
<feature type="transmembrane region" description="Helical" evidence="1">
    <location>
        <begin position="12"/>
        <end position="31"/>
    </location>
</feature>
<keyword evidence="1" id="KW-0472">Membrane</keyword>
<feature type="transmembrane region" description="Helical" evidence="1">
    <location>
        <begin position="296"/>
        <end position="315"/>
    </location>
</feature>
<gene>
    <name evidence="2" type="ORF">GK047_11965</name>
</gene>
<feature type="transmembrane region" description="Helical" evidence="1">
    <location>
        <begin position="163"/>
        <end position="180"/>
    </location>
</feature>
<proteinExistence type="predicted"/>
<protein>
    <submittedName>
        <fullName evidence="2">MFS transporter</fullName>
    </submittedName>
</protein>
<dbReference type="RefSeq" id="WP_163946271.1">
    <property type="nucleotide sequence ID" value="NZ_JAAIKC010000003.1"/>
</dbReference>
<comment type="caution">
    <text evidence="2">The sequence shown here is derived from an EMBL/GenBank/DDBJ whole genome shotgun (WGS) entry which is preliminary data.</text>
</comment>
<feature type="transmembrane region" description="Helical" evidence="1">
    <location>
        <begin position="362"/>
        <end position="381"/>
    </location>
</feature>
<evidence type="ECO:0000256" key="1">
    <source>
        <dbReference type="SAM" id="Phobius"/>
    </source>
</evidence>
<feature type="transmembrane region" description="Helical" evidence="1">
    <location>
        <begin position="135"/>
        <end position="157"/>
    </location>
</feature>
<dbReference type="InterPro" id="IPR036259">
    <property type="entry name" value="MFS_trans_sf"/>
</dbReference>
<feature type="transmembrane region" description="Helical" evidence="1">
    <location>
        <begin position="94"/>
        <end position="114"/>
    </location>
</feature>
<sequence length="391" mass="44141">MTTSLKRLLMMNVSSSIIFNYMGIFINLFIWEKGQQIFDVAWFNLILFVAWGAAFIYGAKLLSKFTISSVMRVSAICAGITFIILSWVHLEPKLLYLSLIAIPVGITNGCYSAAQNIGISLYGKGKEFTAFFSASNLFGQIISFINPLLFAIIIKWIGFTGSFFVMFVFIGLMIIASFYVPNASLRDAEEPIFQKFGIRQVFATTSLKWMIPSLIAGGFFIQFQGIFSLIFTFSVTKDKLIIALLQIMYTAFTVASLLIYQRFNRTGRVSDSWWLTFGMLAAAVGFLFALFPKAPILILSNVLTTVGLFFFFTIWNSRQFVATNKLEPIVQARLMVWRELILVFSRIIMLSLILNIQDFQGFAFKAVMIFSFTSALLIPYFSKKGEDPGTQ</sequence>
<dbReference type="Gene3D" id="1.20.1250.20">
    <property type="entry name" value="MFS general substrate transporter like domains"/>
    <property type="match status" value="1"/>
</dbReference>
<dbReference type="SUPFAM" id="SSF103473">
    <property type="entry name" value="MFS general substrate transporter"/>
    <property type="match status" value="1"/>
</dbReference>
<evidence type="ECO:0000313" key="2">
    <source>
        <dbReference type="EMBL" id="NEW06730.1"/>
    </source>
</evidence>
<keyword evidence="1" id="KW-1133">Transmembrane helix</keyword>
<organism evidence="2">
    <name type="scientific">Paenibacillus sp. SYP-B3998</name>
    <dbReference type="NCBI Taxonomy" id="2678564"/>
    <lineage>
        <taxon>Bacteria</taxon>
        <taxon>Bacillati</taxon>
        <taxon>Bacillota</taxon>
        <taxon>Bacilli</taxon>
        <taxon>Bacillales</taxon>
        <taxon>Paenibacillaceae</taxon>
        <taxon>Paenibacillus</taxon>
    </lineage>
</organism>
<feature type="transmembrane region" description="Helical" evidence="1">
    <location>
        <begin position="336"/>
        <end position="356"/>
    </location>
</feature>
<feature type="transmembrane region" description="Helical" evidence="1">
    <location>
        <begin position="70"/>
        <end position="88"/>
    </location>
</feature>
<reference evidence="2" key="1">
    <citation type="submission" date="2020-02" db="EMBL/GenBank/DDBJ databases">
        <authorList>
            <person name="Shen X.-R."/>
            <person name="Zhang Y.-X."/>
        </authorList>
    </citation>
    <scope>NUCLEOTIDE SEQUENCE</scope>
    <source>
        <strain evidence="2">SYP-B3998</strain>
    </source>
</reference>
<dbReference type="AlphaFoldDB" id="A0A6G3ZXC3"/>
<accession>A0A6G3ZXC3</accession>
<keyword evidence="1" id="KW-0812">Transmembrane</keyword>
<feature type="transmembrane region" description="Helical" evidence="1">
    <location>
        <begin position="240"/>
        <end position="260"/>
    </location>
</feature>
<name>A0A6G3ZXC3_9BACL</name>
<dbReference type="EMBL" id="JAAIKC010000003">
    <property type="protein sequence ID" value="NEW06730.1"/>
    <property type="molecule type" value="Genomic_DNA"/>
</dbReference>
<feature type="transmembrane region" description="Helical" evidence="1">
    <location>
        <begin position="209"/>
        <end position="234"/>
    </location>
</feature>